<comment type="caution">
    <text evidence="2">The sequence shown here is derived from an EMBL/GenBank/DDBJ whole genome shotgun (WGS) entry which is preliminary data.</text>
</comment>
<dbReference type="InterPro" id="IPR012902">
    <property type="entry name" value="N_methyl_site"/>
</dbReference>
<dbReference type="SUPFAM" id="SSF54523">
    <property type="entry name" value="Pili subunits"/>
    <property type="match status" value="1"/>
</dbReference>
<dbReference type="PROSITE" id="PS00409">
    <property type="entry name" value="PROKAR_NTER_METHYL"/>
    <property type="match status" value="1"/>
</dbReference>
<proteinExistence type="predicted"/>
<dbReference type="AlphaFoldDB" id="A0A832H9X4"/>
<reference evidence="2" key="1">
    <citation type="journal article" date="2020" name="mSystems">
        <title>Genome- and Community-Level Interaction Insights into Carbon Utilization and Element Cycling Functions of Hydrothermarchaeota in Hydrothermal Sediment.</title>
        <authorList>
            <person name="Zhou Z."/>
            <person name="Liu Y."/>
            <person name="Xu W."/>
            <person name="Pan J."/>
            <person name="Luo Z.H."/>
            <person name="Li M."/>
        </authorList>
    </citation>
    <scope>NUCLEOTIDE SEQUENCE [LARGE SCALE GENOMIC DNA]</scope>
    <source>
        <strain evidence="2">SpSt-402</strain>
    </source>
</reference>
<evidence type="ECO:0000313" key="2">
    <source>
        <dbReference type="EMBL" id="HGW95020.1"/>
    </source>
</evidence>
<keyword evidence="1" id="KW-0812">Transmembrane</keyword>
<accession>A0A832H9X4</accession>
<organism evidence="2">
    <name type="scientific">Oscillatoriales cyanobacterium SpSt-402</name>
    <dbReference type="NCBI Taxonomy" id="2282168"/>
    <lineage>
        <taxon>Bacteria</taxon>
        <taxon>Bacillati</taxon>
        <taxon>Cyanobacteriota</taxon>
        <taxon>Cyanophyceae</taxon>
        <taxon>Oscillatoriophycideae</taxon>
        <taxon>Oscillatoriales</taxon>
    </lineage>
</organism>
<protein>
    <submittedName>
        <fullName evidence="2">Prepilin-type N-terminal cleavage/methylation domain-containing protein</fullName>
    </submittedName>
</protein>
<dbReference type="EMBL" id="DSRD01000754">
    <property type="protein sequence ID" value="HGW95020.1"/>
    <property type="molecule type" value="Genomic_DNA"/>
</dbReference>
<dbReference type="Gene3D" id="3.30.700.10">
    <property type="entry name" value="Glycoprotein, Type 4 Pilin"/>
    <property type="match status" value="1"/>
</dbReference>
<keyword evidence="1" id="KW-1133">Transmembrane helix</keyword>
<feature type="transmembrane region" description="Helical" evidence="1">
    <location>
        <begin position="20"/>
        <end position="40"/>
    </location>
</feature>
<sequence>MKRLIGRTLRKRSVAGFTLLEILVVIIIVAVLAAIAAPSWNALMNRQRVNAVRDEVVQVIRQAQADARRSRVAKLVVFNVAQPDSLQYTIQSQPDDPATGQPATVPISAATITNWQTLGQGNAGQNIVEVLSPGNAQGQVLFNSNGAVDGTSPRLTGVPDAIFSVTVRQKNTSSATNRCVVVATLLGSTRLASGTDCPS</sequence>
<dbReference type="InterPro" id="IPR045584">
    <property type="entry name" value="Pilin-like"/>
</dbReference>
<evidence type="ECO:0000256" key="1">
    <source>
        <dbReference type="SAM" id="Phobius"/>
    </source>
</evidence>
<name>A0A832H9X4_9CYAN</name>
<gene>
    <name evidence="2" type="ORF">ENR47_12165</name>
</gene>
<dbReference type="Pfam" id="PF07963">
    <property type="entry name" value="N_methyl"/>
    <property type="match status" value="1"/>
</dbReference>
<dbReference type="NCBIfam" id="TIGR02532">
    <property type="entry name" value="IV_pilin_GFxxxE"/>
    <property type="match status" value="1"/>
</dbReference>
<keyword evidence="1" id="KW-0472">Membrane</keyword>